<reference evidence="3" key="1">
    <citation type="journal article" date="2023" name="Mol. Phylogenet. Evol.">
        <title>Genome-scale phylogeny and comparative genomics of the fungal order Sordariales.</title>
        <authorList>
            <person name="Hensen N."/>
            <person name="Bonometti L."/>
            <person name="Westerberg I."/>
            <person name="Brannstrom I.O."/>
            <person name="Guillou S."/>
            <person name="Cros-Aarteil S."/>
            <person name="Calhoun S."/>
            <person name="Haridas S."/>
            <person name="Kuo A."/>
            <person name="Mondo S."/>
            <person name="Pangilinan J."/>
            <person name="Riley R."/>
            <person name="LaButti K."/>
            <person name="Andreopoulos B."/>
            <person name="Lipzen A."/>
            <person name="Chen C."/>
            <person name="Yan M."/>
            <person name="Daum C."/>
            <person name="Ng V."/>
            <person name="Clum A."/>
            <person name="Steindorff A."/>
            <person name="Ohm R.A."/>
            <person name="Martin F."/>
            <person name="Silar P."/>
            <person name="Natvig D.O."/>
            <person name="Lalanne C."/>
            <person name="Gautier V."/>
            <person name="Ament-Velasquez S.L."/>
            <person name="Kruys A."/>
            <person name="Hutchinson M.I."/>
            <person name="Powell A.J."/>
            <person name="Barry K."/>
            <person name="Miller A.N."/>
            <person name="Grigoriev I.V."/>
            <person name="Debuchy R."/>
            <person name="Gladieux P."/>
            <person name="Hiltunen Thoren M."/>
            <person name="Johannesson H."/>
        </authorList>
    </citation>
    <scope>NUCLEOTIDE SEQUENCE</scope>
    <source>
        <strain evidence="3">CBS 532.94</strain>
    </source>
</reference>
<evidence type="ECO:0000313" key="4">
    <source>
        <dbReference type="Proteomes" id="UP001303760"/>
    </source>
</evidence>
<dbReference type="EMBL" id="MU860163">
    <property type="protein sequence ID" value="KAK4236970.1"/>
    <property type="molecule type" value="Genomic_DNA"/>
</dbReference>
<dbReference type="Pfam" id="PF06985">
    <property type="entry name" value="HET"/>
    <property type="match status" value="1"/>
</dbReference>
<sequence length="610" mass="68446">MPEAHEAKKDGCPLFLLYPRIPFYKHSFIQSLYPSDSAKPFFTQGLPELFRTFWDQKSRPLSIAYHINGEAYAMAGMWSKSLSELQWLEESLRSRSGDPAARDDTVRPMTLVPNSESVFGFLREQLNHCLNVHVAAGSCHFQTVPEPPRRLIHIILQEGGLHLRPVEPPQGMAVKWCALSYCWGDGPTLTTTKATLEARLASISFNDLPSTLRDAVLVCQKLDVFYIWIDSLCIVQDDEEEKIHDIAHMPDVYGKAYITLSASSASSVTEGFLHPPTIDMRFTPFALRYRCRDGAERTLVFQPLISADSDPVNLRGWTLQERVLSPRVIDFSNLQVRWRCQTTESCDSGSPPSIRDFDDHVGRKSLQRMEPEDIAVLCRKLVEDYSKRRLTFPKDKLVAFSAIPALLNRSGGYYAGLWAADFPYNLIWGPNRRPSDPRAARPKDYRHDPGRGRLLTPRSSSLTAFASRQKSHVEILDCKVEPAHGDAPFGAISSASITLKGRVARAKWFYGLPWTSLDRHSTQVRLNPGYRVNSSPGLLQGNADAEEGWPMSPGGFVEVPCLLVAQRVALAYGLLLIESGSSGCFQRVGHWESTMDRVAKFGEPRPIQLV</sequence>
<keyword evidence="4" id="KW-1185">Reference proteome</keyword>
<dbReference type="PANTHER" id="PTHR33112">
    <property type="entry name" value="DOMAIN PROTEIN, PUTATIVE-RELATED"/>
    <property type="match status" value="1"/>
</dbReference>
<reference evidence="3" key="2">
    <citation type="submission" date="2023-05" db="EMBL/GenBank/DDBJ databases">
        <authorList>
            <consortium name="Lawrence Berkeley National Laboratory"/>
            <person name="Steindorff A."/>
            <person name="Hensen N."/>
            <person name="Bonometti L."/>
            <person name="Westerberg I."/>
            <person name="Brannstrom I.O."/>
            <person name="Guillou S."/>
            <person name="Cros-Aarteil S."/>
            <person name="Calhoun S."/>
            <person name="Haridas S."/>
            <person name="Kuo A."/>
            <person name="Mondo S."/>
            <person name="Pangilinan J."/>
            <person name="Riley R."/>
            <person name="Labutti K."/>
            <person name="Andreopoulos B."/>
            <person name="Lipzen A."/>
            <person name="Chen C."/>
            <person name="Yanf M."/>
            <person name="Daum C."/>
            <person name="Ng V."/>
            <person name="Clum A."/>
            <person name="Ohm R."/>
            <person name="Martin F."/>
            <person name="Silar P."/>
            <person name="Natvig D."/>
            <person name="Lalanne C."/>
            <person name="Gautier V."/>
            <person name="Ament-Velasquez S.L."/>
            <person name="Kruys A."/>
            <person name="Hutchinson M.I."/>
            <person name="Powell A.J."/>
            <person name="Barry K."/>
            <person name="Miller A.N."/>
            <person name="Grigoriev I.V."/>
            <person name="Debuchy R."/>
            <person name="Gladieux P."/>
            <person name="Thoren M.H."/>
            <person name="Johannesson H."/>
        </authorList>
    </citation>
    <scope>NUCLEOTIDE SEQUENCE</scope>
    <source>
        <strain evidence="3">CBS 532.94</strain>
    </source>
</reference>
<dbReference type="PANTHER" id="PTHR33112:SF16">
    <property type="entry name" value="HETEROKARYON INCOMPATIBILITY DOMAIN-CONTAINING PROTEIN"/>
    <property type="match status" value="1"/>
</dbReference>
<feature type="compositionally biased region" description="Basic and acidic residues" evidence="1">
    <location>
        <begin position="433"/>
        <end position="451"/>
    </location>
</feature>
<feature type="region of interest" description="Disordered" evidence="1">
    <location>
        <begin position="433"/>
        <end position="457"/>
    </location>
</feature>
<dbReference type="InterPro" id="IPR010730">
    <property type="entry name" value="HET"/>
</dbReference>
<dbReference type="AlphaFoldDB" id="A0AAN7C821"/>
<evidence type="ECO:0000313" key="3">
    <source>
        <dbReference type="EMBL" id="KAK4236970.1"/>
    </source>
</evidence>
<accession>A0AAN7C821</accession>
<evidence type="ECO:0000256" key="1">
    <source>
        <dbReference type="SAM" id="MobiDB-lite"/>
    </source>
</evidence>
<dbReference type="Proteomes" id="UP001303760">
    <property type="component" value="Unassembled WGS sequence"/>
</dbReference>
<feature type="domain" description="Heterokaryon incompatibility" evidence="2">
    <location>
        <begin position="176"/>
        <end position="321"/>
    </location>
</feature>
<comment type="caution">
    <text evidence="3">The sequence shown here is derived from an EMBL/GenBank/DDBJ whole genome shotgun (WGS) entry which is preliminary data.</text>
</comment>
<gene>
    <name evidence="3" type="ORF">C8A03DRAFT_45130</name>
</gene>
<protein>
    <submittedName>
        <fullName evidence="3">Heterokaryon incompatibility protein-domain-containing protein</fullName>
    </submittedName>
</protein>
<evidence type="ECO:0000259" key="2">
    <source>
        <dbReference type="Pfam" id="PF06985"/>
    </source>
</evidence>
<proteinExistence type="predicted"/>
<name>A0AAN7C821_9PEZI</name>
<organism evidence="3 4">
    <name type="scientific">Achaetomium macrosporum</name>
    <dbReference type="NCBI Taxonomy" id="79813"/>
    <lineage>
        <taxon>Eukaryota</taxon>
        <taxon>Fungi</taxon>
        <taxon>Dikarya</taxon>
        <taxon>Ascomycota</taxon>
        <taxon>Pezizomycotina</taxon>
        <taxon>Sordariomycetes</taxon>
        <taxon>Sordariomycetidae</taxon>
        <taxon>Sordariales</taxon>
        <taxon>Chaetomiaceae</taxon>
        <taxon>Achaetomium</taxon>
    </lineage>
</organism>